<reference evidence="4 5" key="1">
    <citation type="journal article" date="2012" name="Environ. Microbiol.">
        <title>The genome sequence of Desulfatibacillum alkenivorans AK-01: a blueprint for anaerobic alkane oxidation.</title>
        <authorList>
            <person name="Callaghan A.V."/>
            <person name="Morris B.E."/>
            <person name="Pereira I.A."/>
            <person name="McInerney M.J."/>
            <person name="Austin R.N."/>
            <person name="Groves J.T."/>
            <person name="Kukor J.J."/>
            <person name="Suflita J.M."/>
            <person name="Young L.Y."/>
            <person name="Zylstra G.J."/>
            <person name="Wawrik B."/>
        </authorList>
    </citation>
    <scope>NUCLEOTIDE SEQUENCE [LARGE SCALE GENOMIC DNA]</scope>
    <source>
        <strain evidence="4 5">AK-01</strain>
    </source>
</reference>
<dbReference type="PROSITE" id="PS51387">
    <property type="entry name" value="FAD_PCMH"/>
    <property type="match status" value="1"/>
</dbReference>
<comment type="similarity">
    <text evidence="1">Belongs to the FAD-binding oxidoreductase/transferase type 4 family.</text>
</comment>
<keyword evidence="5" id="KW-1185">Reference proteome</keyword>
<dbReference type="PANTHER" id="PTHR11748">
    <property type="entry name" value="D-LACTATE DEHYDROGENASE"/>
    <property type="match status" value="1"/>
</dbReference>
<dbReference type="GO" id="GO:0004458">
    <property type="term" value="F:D-lactate dehydrogenase (cytochrome) activity"/>
    <property type="evidence" value="ECO:0007669"/>
    <property type="project" value="TreeGrafter"/>
</dbReference>
<proteinExistence type="inferred from homology"/>
<dbReference type="Proteomes" id="UP000000739">
    <property type="component" value="Chromosome"/>
</dbReference>
<feature type="region of interest" description="Disordered" evidence="2">
    <location>
        <begin position="178"/>
        <end position="204"/>
    </location>
</feature>
<name>B8FDJ4_DESAL</name>
<accession>B8FDJ4</accession>
<dbReference type="GO" id="GO:0071949">
    <property type="term" value="F:FAD binding"/>
    <property type="evidence" value="ECO:0007669"/>
    <property type="project" value="InterPro"/>
</dbReference>
<dbReference type="eggNOG" id="COG0277">
    <property type="taxonomic scope" value="Bacteria"/>
</dbReference>
<dbReference type="SUPFAM" id="SSF56176">
    <property type="entry name" value="FAD-binding/transporter-associated domain-like"/>
    <property type="match status" value="1"/>
</dbReference>
<dbReference type="InterPro" id="IPR006094">
    <property type="entry name" value="Oxid_FAD_bind_N"/>
</dbReference>
<dbReference type="InterPro" id="IPR036318">
    <property type="entry name" value="FAD-bd_PCMH-like_sf"/>
</dbReference>
<dbReference type="Gene3D" id="3.30.465.10">
    <property type="match status" value="1"/>
</dbReference>
<organism evidence="4 5">
    <name type="scientific">Desulfatibacillum aliphaticivorans</name>
    <dbReference type="NCBI Taxonomy" id="218208"/>
    <lineage>
        <taxon>Bacteria</taxon>
        <taxon>Pseudomonadati</taxon>
        <taxon>Thermodesulfobacteriota</taxon>
        <taxon>Desulfobacteria</taxon>
        <taxon>Desulfobacterales</taxon>
        <taxon>Desulfatibacillaceae</taxon>
        <taxon>Desulfatibacillum</taxon>
    </lineage>
</organism>
<protein>
    <submittedName>
        <fullName evidence="4">FAD linked oxidase domain protein</fullName>
    </submittedName>
</protein>
<dbReference type="AlphaFoldDB" id="B8FDJ4"/>
<evidence type="ECO:0000256" key="2">
    <source>
        <dbReference type="SAM" id="MobiDB-lite"/>
    </source>
</evidence>
<dbReference type="KEGG" id="dal:Dalk_4953"/>
<evidence type="ECO:0000256" key="1">
    <source>
        <dbReference type="ARBA" id="ARBA00008000"/>
    </source>
</evidence>
<dbReference type="InterPro" id="IPR016169">
    <property type="entry name" value="FAD-bd_PCMH_sub2"/>
</dbReference>
<dbReference type="RefSeq" id="WP_015949662.1">
    <property type="nucleotide sequence ID" value="NC_011768.1"/>
</dbReference>
<dbReference type="EMBL" id="CP001322">
    <property type="protein sequence ID" value="ACL06625.1"/>
    <property type="molecule type" value="Genomic_DNA"/>
</dbReference>
<dbReference type="InterPro" id="IPR016166">
    <property type="entry name" value="FAD-bd_PCMH"/>
</dbReference>
<dbReference type="GO" id="GO:1903457">
    <property type="term" value="P:lactate catabolic process"/>
    <property type="evidence" value="ECO:0007669"/>
    <property type="project" value="TreeGrafter"/>
</dbReference>
<dbReference type="PANTHER" id="PTHR11748:SF111">
    <property type="entry name" value="D-LACTATE DEHYDROGENASE, MITOCHONDRIAL-RELATED"/>
    <property type="match status" value="1"/>
</dbReference>
<sequence length="484" mass="53280">MDKKSIAAAPGFSGGVEDDPQVLSNYNVNNPLLEECAPPAGVVRPKDVSSLQALLKTQKIQMAPVSSIGPHIRGGIQRIEPHITLDLSHWNEILWINRRNRVCIVQPGVTYGQLREALKPHGMTLPTPLAPRSGKSVLAAALDREPSTWPNKQWDYQDPVASTEIVFGNGRLFRTGAAGGPGSLEAQRKSKGAQKSPLGPGQSDFQRVVMGGQGRFGVATWISLRTELAPSVQESYFLGGDLERLIPYVYAVQRPWLGEHAFLLNRTAAAMLMSHDAPDDFDQIRKGLPEFVCLQNIAGFERLPKERLEYQKADIWDMARQNSLAPEEGLGDVSAADFFRTATSVCGVRDWRCSLKGHCLSVIFLSTLDLAPKFLEVFHEALDRAGVNRDSGGVYIQPVVQNHACHFELMLPFNPADAKEVSVMKSLEQDLCRRLFNAGAYFSRPYGAARAFATGVNSGQDKLIDLAQDLFDPEGLLGFWNKET</sequence>
<dbReference type="Pfam" id="PF01565">
    <property type="entry name" value="FAD_binding_4"/>
    <property type="match status" value="1"/>
</dbReference>
<dbReference type="GO" id="GO:0008720">
    <property type="term" value="F:D-lactate dehydrogenase (NAD+) activity"/>
    <property type="evidence" value="ECO:0007669"/>
    <property type="project" value="TreeGrafter"/>
</dbReference>
<dbReference type="HOGENOM" id="CLU_555091_0_0_7"/>
<gene>
    <name evidence="4" type="ordered locus">Dalk_4953</name>
</gene>
<evidence type="ECO:0000259" key="3">
    <source>
        <dbReference type="PROSITE" id="PS51387"/>
    </source>
</evidence>
<evidence type="ECO:0000313" key="5">
    <source>
        <dbReference type="Proteomes" id="UP000000739"/>
    </source>
</evidence>
<feature type="domain" description="FAD-binding PCMH-type" evidence="3">
    <location>
        <begin position="35"/>
        <end position="229"/>
    </location>
</feature>
<evidence type="ECO:0000313" key="4">
    <source>
        <dbReference type="EMBL" id="ACL06625.1"/>
    </source>
</evidence>